<evidence type="ECO:0000313" key="3">
    <source>
        <dbReference type="EMBL" id="GMI46642.1"/>
    </source>
</evidence>
<dbReference type="OrthoDB" id="7700848at2759"/>
<organism evidence="3 4">
    <name type="scientific">Triparma columacea</name>
    <dbReference type="NCBI Taxonomy" id="722753"/>
    <lineage>
        <taxon>Eukaryota</taxon>
        <taxon>Sar</taxon>
        <taxon>Stramenopiles</taxon>
        <taxon>Ochrophyta</taxon>
        <taxon>Bolidophyceae</taxon>
        <taxon>Parmales</taxon>
        <taxon>Triparmaceae</taxon>
        <taxon>Triparma</taxon>
    </lineage>
</organism>
<feature type="region of interest" description="Disordered" evidence="1">
    <location>
        <begin position="37"/>
        <end position="186"/>
    </location>
</feature>
<comment type="caution">
    <text evidence="3">The sequence shown here is derived from an EMBL/GenBank/DDBJ whole genome shotgun (WGS) entry which is preliminary data.</text>
</comment>
<dbReference type="Pfam" id="PF00078">
    <property type="entry name" value="RVT_1"/>
    <property type="match status" value="1"/>
</dbReference>
<feature type="compositionally biased region" description="Basic residues" evidence="1">
    <location>
        <begin position="174"/>
        <end position="185"/>
    </location>
</feature>
<name>A0A9W7GJ60_9STRA</name>
<gene>
    <name evidence="3" type="ORF">TrCOL_g11434</name>
</gene>
<dbReference type="PROSITE" id="PS50878">
    <property type="entry name" value="RT_POL"/>
    <property type="match status" value="1"/>
</dbReference>
<protein>
    <recommendedName>
        <fullName evidence="2">Reverse transcriptase domain-containing protein</fullName>
    </recommendedName>
</protein>
<accession>A0A9W7GJ60</accession>
<feature type="compositionally biased region" description="Acidic residues" evidence="1">
    <location>
        <begin position="60"/>
        <end position="69"/>
    </location>
</feature>
<feature type="compositionally biased region" description="Acidic residues" evidence="1">
    <location>
        <begin position="103"/>
        <end position="131"/>
    </location>
</feature>
<feature type="region of interest" description="Disordered" evidence="1">
    <location>
        <begin position="1217"/>
        <end position="1240"/>
    </location>
</feature>
<evidence type="ECO:0000313" key="4">
    <source>
        <dbReference type="Proteomes" id="UP001165065"/>
    </source>
</evidence>
<feature type="compositionally biased region" description="Acidic residues" evidence="1">
    <location>
        <begin position="41"/>
        <end position="51"/>
    </location>
</feature>
<feature type="region of interest" description="Disordered" evidence="1">
    <location>
        <begin position="1090"/>
        <end position="1113"/>
    </location>
</feature>
<dbReference type="InterPro" id="IPR000477">
    <property type="entry name" value="RT_dom"/>
</dbReference>
<evidence type="ECO:0000256" key="1">
    <source>
        <dbReference type="SAM" id="MobiDB-lite"/>
    </source>
</evidence>
<evidence type="ECO:0000259" key="2">
    <source>
        <dbReference type="PROSITE" id="PS50878"/>
    </source>
</evidence>
<sequence>MTPPNPFIDASGQPAQPPAFARIAARRANAVDLFVNRFNDSDSDPDSDIEADCPVLGSSSEEEDSDVEDSVSNVHRAQRAVPRRQPAALRGRSMFGRNSYNDSDSDPDSDGEADSDGVADLPELSDSDDEALVPNVHRAQRPRLRQQPAARRARSQRRGAPADPTGGRPQRIDPRRRRRSSRHQQGHLLQVEAQHTQSRHPQGHLLQVEAQHPQSRHLQGHLPQEEAQDDAAKANVDQETHNHEIESTRRAGMAYVLSPRADAPPNPPPPLTQTPTQAQLLLQSQALEAEHRARKVEALRKKDEATTAEEHRLADEALDNYQALLNRYPVMPMRSPQEAGNSAISFFETMSPIPFAVHDIQLVREPHPDIVEKFAEITTRIGDGFREALDANDPRQIECWEKLFYASFALFLRPERGRRDTFKIRFDLWDKQDFPALTRLFTEAAEAAKVKRSNQTTTSTDEELVDQVNRTLARGEWSKAQQKVDRKGVADQNDPIVTADIKARLGKMRVGNLPGSLTFDEDEAPEDIVINVDKAYRALKPLKASGPDGIPGELLRSLARKFPHNLVAKRNLETHSLFAHRFLNGEAPGWVYFILQLSHIVPVLKGDTPAEGTRPISVFSTLAKAWKAETARDLRGPISDSAVFMPTQLGVGAPGGGLTMAIAVDLFMETAGAQDGQAVIACDIKNAFSETKRSAIVKALLKCPIKEVQKIINCVLKSLSISSKATNFDVMIEEGGPQGCPWMPLLFALVYQKVLLKAQCDVGLQASVMAYLDDTIFVGELKTSLKAMKKLAVNAKDTVDLEFNPNKTLVMAKNCDIARATISDLAAQDPWYDGVKIGCIPGADPLTIQWGQGVGMMINGSPRGDIVFKHYHLDRIGATAEATAKRTVDLIGTSNPQGTVGLLKYSAQALLNHIAQANHPSLTKFYLKRFQNCVDSLLTRVTGLDCSRLRTEGDNMQTLAGLRIGLKTSQGGFGFRSLPSTAEAAYVGGFIMAVPRMSRRKATVDMDRSSFWNFPHLPANSTAIPGCCEILHPLLNPSISPSQFHVSTTGRVRRERFKPLFSTNNLQRSATLAAVYDAYRNLQGRATTLDNSPMLGLTRNKPPSEGPLASNPESMGATVEISSIIHKPQRHFTSQVEEVSLETAKTFAAGLDRNDGERESFKYAQGSASEFLTTYPSKNYIMSPTDYVTAIHLHFGLSPPIIRPWIGNLQVASQAAGRGSAPRLDKHGTNLGRPGYNASQGPLKDRHDATLYILESEILQITGLKYRFEDNKSFEHTRATQNRRGTIVPDLSIFIDGSWRFFDLKIMTHGTALFRAPYREGAAFPSRQRAVNSQYFSHAEALDTEMGDTRCVDLLRNHGRVRGLVADTRGAISDDFTDLINMCAKSAAEKHWDEMGAASQNFAKQTYLRLFRRIIGVTLVREGAKWMRKALAHFIDRRNGVPRGENARTYSRMRTIQREHRRDYLDCFYHSRSQYNPHSA</sequence>
<proteinExistence type="predicted"/>
<feature type="region of interest" description="Disordered" evidence="1">
    <location>
        <begin position="211"/>
        <end position="249"/>
    </location>
</feature>
<dbReference type="EMBL" id="BRYA01000309">
    <property type="protein sequence ID" value="GMI46642.1"/>
    <property type="molecule type" value="Genomic_DNA"/>
</dbReference>
<feature type="compositionally biased region" description="Basic and acidic residues" evidence="1">
    <location>
        <begin position="230"/>
        <end position="249"/>
    </location>
</feature>
<reference evidence="4" key="1">
    <citation type="journal article" date="2023" name="Commun. Biol.">
        <title>Genome analysis of Parmales, the sister group of diatoms, reveals the evolutionary specialization of diatoms from phago-mixotrophs to photoautotrophs.</title>
        <authorList>
            <person name="Ban H."/>
            <person name="Sato S."/>
            <person name="Yoshikawa S."/>
            <person name="Yamada K."/>
            <person name="Nakamura Y."/>
            <person name="Ichinomiya M."/>
            <person name="Sato N."/>
            <person name="Blanc-Mathieu R."/>
            <person name="Endo H."/>
            <person name="Kuwata A."/>
            <person name="Ogata H."/>
        </authorList>
    </citation>
    <scope>NUCLEOTIDE SEQUENCE [LARGE SCALE GENOMIC DNA]</scope>
</reference>
<keyword evidence="4" id="KW-1185">Reference proteome</keyword>
<dbReference type="Proteomes" id="UP001165065">
    <property type="component" value="Unassembled WGS sequence"/>
</dbReference>
<dbReference type="PANTHER" id="PTHR19446">
    <property type="entry name" value="REVERSE TRANSCRIPTASES"/>
    <property type="match status" value="1"/>
</dbReference>
<feature type="domain" description="Reverse transcriptase" evidence="2">
    <location>
        <begin position="584"/>
        <end position="837"/>
    </location>
</feature>